<keyword evidence="9" id="KW-1185">Reference proteome</keyword>
<comment type="subcellular location">
    <subcellularLocation>
        <location evidence="1">Cell membrane</location>
        <topology evidence="1">Multi-pass membrane protein</topology>
    </subcellularLocation>
</comment>
<protein>
    <submittedName>
        <fullName evidence="8">Multicomponent Na+:H+ antiporter subunit C</fullName>
    </submittedName>
</protein>
<evidence type="ECO:0000256" key="5">
    <source>
        <dbReference type="ARBA" id="ARBA00022989"/>
    </source>
</evidence>
<dbReference type="Proteomes" id="UP000199228">
    <property type="component" value="Unassembled WGS sequence"/>
</dbReference>
<evidence type="ECO:0000256" key="4">
    <source>
        <dbReference type="ARBA" id="ARBA00022692"/>
    </source>
</evidence>
<dbReference type="InterPro" id="IPR039428">
    <property type="entry name" value="NUOK/Mnh_C1-like"/>
</dbReference>
<reference evidence="8 9" key="1">
    <citation type="submission" date="2016-10" db="EMBL/GenBank/DDBJ databases">
        <authorList>
            <person name="de Groot N.N."/>
        </authorList>
    </citation>
    <scope>NUCLEOTIDE SEQUENCE [LARGE SCALE GENOMIC DNA]</scope>
    <source>
        <strain evidence="8 9">DSM 3217</strain>
    </source>
</reference>
<dbReference type="RefSeq" id="WP_242870563.1">
    <property type="nucleotide sequence ID" value="NZ_FMXR01000012.1"/>
</dbReference>
<dbReference type="Pfam" id="PF00420">
    <property type="entry name" value="Oxidored_q2"/>
    <property type="match status" value="1"/>
</dbReference>
<evidence type="ECO:0000256" key="6">
    <source>
        <dbReference type="ARBA" id="ARBA00023136"/>
    </source>
</evidence>
<gene>
    <name evidence="8" type="ORF">SAMN02910417_01753</name>
</gene>
<dbReference type="InterPro" id="IPR050601">
    <property type="entry name" value="CPA3_antiporter_subunitC"/>
</dbReference>
<keyword evidence="4 7" id="KW-0812">Transmembrane</keyword>
<name>A0A1G6BSE7_EUBOX</name>
<dbReference type="STRING" id="1732.SAMN02910417_01753"/>
<feature type="transmembrane region" description="Helical" evidence="7">
    <location>
        <begin position="45"/>
        <end position="62"/>
    </location>
</feature>
<evidence type="ECO:0000256" key="1">
    <source>
        <dbReference type="ARBA" id="ARBA00004651"/>
    </source>
</evidence>
<feature type="transmembrane region" description="Helical" evidence="7">
    <location>
        <begin position="12"/>
        <end position="33"/>
    </location>
</feature>
<evidence type="ECO:0000313" key="8">
    <source>
        <dbReference type="EMBL" id="SDB23535.1"/>
    </source>
</evidence>
<accession>A0A1G6BSE7</accession>
<evidence type="ECO:0000313" key="9">
    <source>
        <dbReference type="Proteomes" id="UP000199228"/>
    </source>
</evidence>
<dbReference type="GO" id="GO:0005886">
    <property type="term" value="C:plasma membrane"/>
    <property type="evidence" value="ECO:0007669"/>
    <property type="project" value="UniProtKB-SubCell"/>
</dbReference>
<comment type="similarity">
    <text evidence="2">Belongs to the CPA3 antiporters (TC 2.A.63) subunit C family.</text>
</comment>
<dbReference type="PANTHER" id="PTHR34583:SF2">
    <property type="entry name" value="ANTIPORTER SUBUNIT MNHC2-RELATED"/>
    <property type="match status" value="1"/>
</dbReference>
<evidence type="ECO:0000256" key="2">
    <source>
        <dbReference type="ARBA" id="ARBA00010388"/>
    </source>
</evidence>
<dbReference type="AlphaFoldDB" id="A0A1G6BSE7"/>
<organism evidence="8 9">
    <name type="scientific">Eubacterium oxidoreducens</name>
    <dbReference type="NCBI Taxonomy" id="1732"/>
    <lineage>
        <taxon>Bacteria</taxon>
        <taxon>Bacillati</taxon>
        <taxon>Bacillota</taxon>
        <taxon>Clostridia</taxon>
        <taxon>Eubacteriales</taxon>
        <taxon>Eubacteriaceae</taxon>
        <taxon>Eubacterium</taxon>
    </lineage>
</organism>
<proteinExistence type="inferred from homology"/>
<keyword evidence="3" id="KW-1003">Cell membrane</keyword>
<dbReference type="Gene3D" id="1.10.287.3510">
    <property type="match status" value="1"/>
</dbReference>
<evidence type="ECO:0000256" key="7">
    <source>
        <dbReference type="SAM" id="Phobius"/>
    </source>
</evidence>
<feature type="transmembrane region" description="Helical" evidence="7">
    <location>
        <begin position="82"/>
        <end position="105"/>
    </location>
</feature>
<dbReference type="EMBL" id="FMXR01000012">
    <property type="protein sequence ID" value="SDB23535.1"/>
    <property type="molecule type" value="Genomic_DNA"/>
</dbReference>
<keyword evidence="6 7" id="KW-0472">Membrane</keyword>
<sequence>MMIDMFQSLLASRGIYCLIFVMFFIAIFGMITCKNYMKKMMCMNIMQVAVILFFLCFAQKTGTTIPILEEGNHDADQYMNPIPHALMLTAIVVSLGTTGVALSLLMRLKEHYGSVEEDKILNIKQDEAEENK</sequence>
<keyword evidence="5 7" id="KW-1133">Transmembrane helix</keyword>
<evidence type="ECO:0000256" key="3">
    <source>
        <dbReference type="ARBA" id="ARBA00022475"/>
    </source>
</evidence>
<dbReference type="PANTHER" id="PTHR34583">
    <property type="entry name" value="ANTIPORTER SUBUNIT MNHC2-RELATED"/>
    <property type="match status" value="1"/>
</dbReference>